<dbReference type="Pfam" id="PF00001">
    <property type="entry name" value="7tm_1"/>
    <property type="match status" value="1"/>
</dbReference>
<reference evidence="13 14" key="1">
    <citation type="submission" date="2020-08" db="EMBL/GenBank/DDBJ databases">
        <title>Aphidius gifuensis genome sequencing and assembly.</title>
        <authorList>
            <person name="Du Z."/>
        </authorList>
    </citation>
    <scope>NUCLEOTIDE SEQUENCE [LARGE SCALE GENOMIC DNA]</scope>
    <source>
        <strain evidence="13">YNYX2018</strain>
        <tissue evidence="13">Adults</tissue>
    </source>
</reference>
<name>A0A834XN48_APHGI</name>
<evidence type="ECO:0000256" key="1">
    <source>
        <dbReference type="ARBA" id="ARBA00004651"/>
    </source>
</evidence>
<comment type="caution">
    <text evidence="13">The sequence shown here is derived from an EMBL/GenBank/DDBJ whole genome shotgun (WGS) entry which is preliminary data.</text>
</comment>
<dbReference type="GO" id="GO:0004930">
    <property type="term" value="F:G protein-coupled receptor activity"/>
    <property type="evidence" value="ECO:0007669"/>
    <property type="project" value="UniProtKB-KW"/>
</dbReference>
<feature type="region of interest" description="Disordered" evidence="10">
    <location>
        <begin position="386"/>
        <end position="416"/>
    </location>
</feature>
<feature type="region of interest" description="Disordered" evidence="10">
    <location>
        <begin position="306"/>
        <end position="336"/>
    </location>
</feature>
<comment type="similarity">
    <text evidence="2">Belongs to the G-protein coupled receptor 1 family.</text>
</comment>
<dbReference type="OrthoDB" id="5980076at2759"/>
<keyword evidence="3" id="KW-1003">Cell membrane</keyword>
<evidence type="ECO:0000313" key="14">
    <source>
        <dbReference type="Proteomes" id="UP000639338"/>
    </source>
</evidence>
<dbReference type="Gene3D" id="1.20.1070.10">
    <property type="entry name" value="Rhodopsin 7-helix transmembrane proteins"/>
    <property type="match status" value="2"/>
</dbReference>
<feature type="compositionally biased region" description="Acidic residues" evidence="10">
    <location>
        <begin position="447"/>
        <end position="472"/>
    </location>
</feature>
<evidence type="ECO:0000256" key="11">
    <source>
        <dbReference type="SAM" id="Phobius"/>
    </source>
</evidence>
<feature type="transmembrane region" description="Helical" evidence="11">
    <location>
        <begin position="646"/>
        <end position="665"/>
    </location>
</feature>
<dbReference type="Proteomes" id="UP000639338">
    <property type="component" value="Unassembled WGS sequence"/>
</dbReference>
<dbReference type="PRINTS" id="PR00237">
    <property type="entry name" value="GPCRRHODOPSN"/>
</dbReference>
<comment type="subcellular location">
    <subcellularLocation>
        <location evidence="1">Cell membrane</location>
        <topology evidence="1">Multi-pass membrane protein</topology>
    </subcellularLocation>
</comment>
<keyword evidence="5 11" id="KW-1133">Transmembrane helix</keyword>
<evidence type="ECO:0000259" key="12">
    <source>
        <dbReference type="PROSITE" id="PS50262"/>
    </source>
</evidence>
<dbReference type="PANTHER" id="PTHR22752:SF1">
    <property type="entry name" value="G-PROTEIN COUPLED RECEPTOR 176"/>
    <property type="match status" value="1"/>
</dbReference>
<dbReference type="CDD" id="cd00637">
    <property type="entry name" value="7tm_classA_rhodopsin-like"/>
    <property type="match status" value="1"/>
</dbReference>
<dbReference type="PROSITE" id="PS50262">
    <property type="entry name" value="G_PROTEIN_RECEP_F1_2"/>
    <property type="match status" value="1"/>
</dbReference>
<evidence type="ECO:0000313" key="13">
    <source>
        <dbReference type="EMBL" id="KAF7990358.1"/>
    </source>
</evidence>
<keyword evidence="6" id="KW-0297">G-protein coupled receptor</keyword>
<keyword evidence="7 11" id="KW-0472">Membrane</keyword>
<feature type="transmembrane region" description="Helical" evidence="11">
    <location>
        <begin position="24"/>
        <end position="46"/>
    </location>
</feature>
<feature type="transmembrane region" description="Helical" evidence="11">
    <location>
        <begin position="135"/>
        <end position="155"/>
    </location>
</feature>
<keyword evidence="14" id="KW-1185">Reference proteome</keyword>
<evidence type="ECO:0000256" key="2">
    <source>
        <dbReference type="ARBA" id="ARBA00010663"/>
    </source>
</evidence>
<protein>
    <recommendedName>
        <fullName evidence="12">G-protein coupled receptors family 1 profile domain-containing protein</fullName>
    </recommendedName>
</protein>
<organism evidence="13 14">
    <name type="scientific">Aphidius gifuensis</name>
    <name type="common">Parasitoid wasp</name>
    <dbReference type="NCBI Taxonomy" id="684658"/>
    <lineage>
        <taxon>Eukaryota</taxon>
        <taxon>Metazoa</taxon>
        <taxon>Ecdysozoa</taxon>
        <taxon>Arthropoda</taxon>
        <taxon>Hexapoda</taxon>
        <taxon>Insecta</taxon>
        <taxon>Pterygota</taxon>
        <taxon>Neoptera</taxon>
        <taxon>Endopterygota</taxon>
        <taxon>Hymenoptera</taxon>
        <taxon>Apocrita</taxon>
        <taxon>Ichneumonoidea</taxon>
        <taxon>Braconidae</taxon>
        <taxon>Aphidiinae</taxon>
        <taxon>Aphidius</taxon>
    </lineage>
</organism>
<dbReference type="PANTHER" id="PTHR22752">
    <property type="entry name" value="G PROTEIN-COUPLED RECEPTOR"/>
    <property type="match status" value="1"/>
</dbReference>
<dbReference type="GO" id="GO:0005886">
    <property type="term" value="C:plasma membrane"/>
    <property type="evidence" value="ECO:0007669"/>
    <property type="project" value="UniProtKB-SubCell"/>
</dbReference>
<evidence type="ECO:0000256" key="5">
    <source>
        <dbReference type="ARBA" id="ARBA00022989"/>
    </source>
</evidence>
<feature type="transmembrane region" description="Helical" evidence="11">
    <location>
        <begin position="58"/>
        <end position="77"/>
    </location>
</feature>
<feature type="transmembrane region" description="Helical" evidence="11">
    <location>
        <begin position="605"/>
        <end position="626"/>
    </location>
</feature>
<evidence type="ECO:0000256" key="7">
    <source>
        <dbReference type="ARBA" id="ARBA00023136"/>
    </source>
</evidence>
<feature type="transmembrane region" description="Helical" evidence="11">
    <location>
        <begin position="97"/>
        <end position="114"/>
    </location>
</feature>
<keyword evidence="9" id="KW-0807">Transducer</keyword>
<accession>A0A834XN48</accession>
<evidence type="ECO:0000256" key="9">
    <source>
        <dbReference type="ARBA" id="ARBA00023224"/>
    </source>
</evidence>
<dbReference type="InterPro" id="IPR017452">
    <property type="entry name" value="GPCR_Rhodpsn_7TM"/>
</dbReference>
<feature type="domain" description="G-protein coupled receptors family 1 profile" evidence="12">
    <location>
        <begin position="37"/>
        <end position="663"/>
    </location>
</feature>
<keyword evidence="4 11" id="KW-0812">Transmembrane</keyword>
<dbReference type="SUPFAM" id="SSF81321">
    <property type="entry name" value="Family A G protein-coupled receptor-like"/>
    <property type="match status" value="1"/>
</dbReference>
<proteinExistence type="inferred from homology"/>
<sequence>MDGGGSSPGTDLGRLEKWWNTPGIILWSVVFFGGFLLNATLLLAFVKRPGLRTISNRFVMNLTVSNLLTCAVLNPLLMLDSPMTISIPGICTVAESATAFVTTSSILSIFLIAIDQYLAVVDPLRYRTRIDKLKCGILIATVWLLSAIFSLSAGLNPNPHSLWLMCHSQTSNITSNNNSSLNITINSTLILNITNNKLTEIEETFKFIKNPTKFINEPLITLNYGFFYSIIFGIFIYLLPFISVCWIYISIYSAAHKNSERTRRTGSRPILSSASFTDDYYPVRQDISNDDFRKIPKISSLSSIDESIETSTSQLPRRLSDHHNQPSPIQEEESSTSSIVIFTVGSQDVDVTKKTIIHNTKDNNNNNNNNTKNKIPISVLKAEFLEKNNNDNNKNNIDDYVKSRFNNNYPEQKRKSSYDLMNDELLKNNLMRLKLDKNINNNNDDNLTSDDDGIDDDDDDDDIEEEEEDDDVNLNFNIDSVDGENKLKLNNNDDQDNDNEIVKKYKNNTSKLINNNNINNNKKRCFNLSTNDDNYHRKYSTGNIDTVGLFCGTNNAPIVTITPPNQNKQELQRIPSTRSTSSYINSLKYRISNGSLFKYREETRAARVSSIVIVMILICWTPYVVVLILKNLSIKFNNIITHNIDIMAFSFFILITYISPLLFGYRSRRVKRELKKIFCFKNELSYKNNKSLMAKKVLKRRHSGNLCNNDVEQQRLNLFNCVYGKNKWPKDKVHFVQVPDTALAVETCRSSFSSGASTQISTTSTDES</sequence>
<evidence type="ECO:0000256" key="3">
    <source>
        <dbReference type="ARBA" id="ARBA00022475"/>
    </source>
</evidence>
<evidence type="ECO:0000256" key="6">
    <source>
        <dbReference type="ARBA" id="ARBA00023040"/>
    </source>
</evidence>
<dbReference type="InterPro" id="IPR000276">
    <property type="entry name" value="GPCR_Rhodpsn"/>
</dbReference>
<feature type="region of interest" description="Disordered" evidence="10">
    <location>
        <begin position="438"/>
        <end position="478"/>
    </location>
</feature>
<dbReference type="AlphaFoldDB" id="A0A834XN48"/>
<gene>
    <name evidence="13" type="ORF">HCN44_000163</name>
</gene>
<dbReference type="EMBL" id="JACMRX010000004">
    <property type="protein sequence ID" value="KAF7990358.1"/>
    <property type="molecule type" value="Genomic_DNA"/>
</dbReference>
<evidence type="ECO:0000256" key="4">
    <source>
        <dbReference type="ARBA" id="ARBA00022692"/>
    </source>
</evidence>
<evidence type="ECO:0000256" key="10">
    <source>
        <dbReference type="SAM" id="MobiDB-lite"/>
    </source>
</evidence>
<evidence type="ECO:0000256" key="8">
    <source>
        <dbReference type="ARBA" id="ARBA00023170"/>
    </source>
</evidence>
<keyword evidence="8" id="KW-0675">Receptor</keyword>
<feature type="transmembrane region" description="Helical" evidence="11">
    <location>
        <begin position="226"/>
        <end position="255"/>
    </location>
</feature>